<dbReference type="EMBL" id="JAPDMQ010000251">
    <property type="protein sequence ID" value="KAK0529175.1"/>
    <property type="molecule type" value="Genomic_DNA"/>
</dbReference>
<sequence length="250" mass="26590">MSSEPQNEASTSTAPAAAPPSAGSATDTVKVFRPANAGSGPSRASQILSAGDEPAPTPAELKQAFAGAIAGRHGPDAPLMTKAMREREQAKYGTKKTYTTVRLRIRFSNGTQLESTFPATSTLPPVYRFVRESLAPAHAAKKFTLYVTPPKRDLAETDPKLRGTTLSELGLVPAAVLNIRWEDTQMNSNSYPAPLKPELLDKSEDIPTPPTFDSPATASQASSSSTTPKSDGAKRDPKALPKWLKAGFKK</sequence>
<dbReference type="GO" id="GO:0005737">
    <property type="term" value="C:cytoplasm"/>
    <property type="evidence" value="ECO:0007669"/>
    <property type="project" value="TreeGrafter"/>
</dbReference>
<feature type="domain" description="UBX" evidence="2">
    <location>
        <begin position="96"/>
        <end position="179"/>
    </location>
</feature>
<accession>A0AAN6G9X7</accession>
<evidence type="ECO:0000313" key="3">
    <source>
        <dbReference type="EMBL" id="KAK0529175.1"/>
    </source>
</evidence>
<dbReference type="Proteomes" id="UP001176521">
    <property type="component" value="Unassembled WGS sequence"/>
</dbReference>
<feature type="region of interest" description="Disordered" evidence="1">
    <location>
        <begin position="1"/>
        <end position="58"/>
    </location>
</feature>
<evidence type="ECO:0000313" key="4">
    <source>
        <dbReference type="Proteomes" id="UP001176521"/>
    </source>
</evidence>
<gene>
    <name evidence="3" type="ORF">OC842_004322</name>
</gene>
<dbReference type="GO" id="GO:0012506">
    <property type="term" value="C:vesicle membrane"/>
    <property type="evidence" value="ECO:0007669"/>
    <property type="project" value="TreeGrafter"/>
</dbReference>
<feature type="region of interest" description="Disordered" evidence="1">
    <location>
        <begin position="186"/>
        <end position="250"/>
    </location>
</feature>
<dbReference type="PANTHER" id="PTHR46467">
    <property type="entry name" value="TETHER CONTAINING UBX DOMAIN FOR GLUT4"/>
    <property type="match status" value="1"/>
</dbReference>
<dbReference type="SUPFAM" id="SSF54236">
    <property type="entry name" value="Ubiquitin-like"/>
    <property type="match status" value="1"/>
</dbReference>
<organism evidence="3 4">
    <name type="scientific">Tilletia horrida</name>
    <dbReference type="NCBI Taxonomy" id="155126"/>
    <lineage>
        <taxon>Eukaryota</taxon>
        <taxon>Fungi</taxon>
        <taxon>Dikarya</taxon>
        <taxon>Basidiomycota</taxon>
        <taxon>Ustilaginomycotina</taxon>
        <taxon>Exobasidiomycetes</taxon>
        <taxon>Tilletiales</taxon>
        <taxon>Tilletiaceae</taxon>
        <taxon>Tilletia</taxon>
    </lineage>
</organism>
<dbReference type="Gene3D" id="3.10.20.90">
    <property type="entry name" value="Phosphatidylinositol 3-kinase Catalytic Subunit, Chain A, domain 1"/>
    <property type="match status" value="1"/>
</dbReference>
<evidence type="ECO:0000256" key="1">
    <source>
        <dbReference type="SAM" id="MobiDB-lite"/>
    </source>
</evidence>
<feature type="compositionally biased region" description="Low complexity" evidence="1">
    <location>
        <begin position="214"/>
        <end position="230"/>
    </location>
</feature>
<dbReference type="SMART" id="SM00166">
    <property type="entry name" value="UBX"/>
    <property type="match status" value="1"/>
</dbReference>
<dbReference type="InterPro" id="IPR001012">
    <property type="entry name" value="UBX_dom"/>
</dbReference>
<evidence type="ECO:0000259" key="2">
    <source>
        <dbReference type="PROSITE" id="PS50033"/>
    </source>
</evidence>
<dbReference type="AlphaFoldDB" id="A0AAN6G9X7"/>
<protein>
    <recommendedName>
        <fullName evidence="2">UBX domain-containing protein</fullName>
    </recommendedName>
</protein>
<keyword evidence="4" id="KW-1185">Reference proteome</keyword>
<name>A0AAN6G9X7_9BASI</name>
<dbReference type="GO" id="GO:0005634">
    <property type="term" value="C:nucleus"/>
    <property type="evidence" value="ECO:0007669"/>
    <property type="project" value="TreeGrafter"/>
</dbReference>
<dbReference type="PROSITE" id="PS50033">
    <property type="entry name" value="UBX"/>
    <property type="match status" value="1"/>
</dbReference>
<comment type="caution">
    <text evidence="3">The sequence shown here is derived from an EMBL/GenBank/DDBJ whole genome shotgun (WGS) entry which is preliminary data.</text>
</comment>
<feature type="compositionally biased region" description="Low complexity" evidence="1">
    <location>
        <begin position="9"/>
        <end position="26"/>
    </location>
</feature>
<dbReference type="PANTHER" id="PTHR46467:SF1">
    <property type="entry name" value="TETHER CONTAINING UBX DOMAIN FOR GLUT4"/>
    <property type="match status" value="1"/>
</dbReference>
<dbReference type="Pfam" id="PF00789">
    <property type="entry name" value="UBX"/>
    <property type="match status" value="1"/>
</dbReference>
<dbReference type="InterPro" id="IPR029071">
    <property type="entry name" value="Ubiquitin-like_domsf"/>
</dbReference>
<proteinExistence type="predicted"/>
<reference evidence="3" key="1">
    <citation type="journal article" date="2023" name="PhytoFront">
        <title>Draft Genome Resources of Seven Strains of Tilletia horrida, Causal Agent of Kernel Smut of Rice.</title>
        <authorList>
            <person name="Khanal S."/>
            <person name="Antony Babu S."/>
            <person name="Zhou X.G."/>
        </authorList>
    </citation>
    <scope>NUCLEOTIDE SEQUENCE</scope>
    <source>
        <strain evidence="3">TX3</strain>
    </source>
</reference>
<dbReference type="GO" id="GO:0006886">
    <property type="term" value="P:intracellular protein transport"/>
    <property type="evidence" value="ECO:0007669"/>
    <property type="project" value="TreeGrafter"/>
</dbReference>